<organism evidence="2 3">
    <name type="scientific">Drosophila mojavensis</name>
    <name type="common">Fruit fly</name>
    <dbReference type="NCBI Taxonomy" id="7230"/>
    <lineage>
        <taxon>Eukaryota</taxon>
        <taxon>Metazoa</taxon>
        <taxon>Ecdysozoa</taxon>
        <taxon>Arthropoda</taxon>
        <taxon>Hexapoda</taxon>
        <taxon>Insecta</taxon>
        <taxon>Pterygota</taxon>
        <taxon>Neoptera</taxon>
        <taxon>Endopterygota</taxon>
        <taxon>Diptera</taxon>
        <taxon>Brachycera</taxon>
        <taxon>Muscomorpha</taxon>
        <taxon>Ephydroidea</taxon>
        <taxon>Drosophilidae</taxon>
        <taxon>Drosophila</taxon>
    </lineage>
</organism>
<dbReference type="InParanoid" id="A0A0Q9XCN1"/>
<evidence type="ECO:0000313" key="2">
    <source>
        <dbReference type="EMBL" id="KRG06236.1"/>
    </source>
</evidence>
<accession>A0A0Q9XCN1</accession>
<name>A0A0Q9XCN1_DROMO</name>
<dbReference type="InterPro" id="IPR001254">
    <property type="entry name" value="Trypsin_dom"/>
</dbReference>
<evidence type="ECO:0000259" key="1">
    <source>
        <dbReference type="Pfam" id="PF00089"/>
    </source>
</evidence>
<dbReference type="Gene3D" id="2.40.10.10">
    <property type="entry name" value="Trypsin-like serine proteases"/>
    <property type="match status" value="1"/>
</dbReference>
<dbReference type="SUPFAM" id="SSF50494">
    <property type="entry name" value="Trypsin-like serine proteases"/>
    <property type="match status" value="1"/>
</dbReference>
<dbReference type="Pfam" id="PF00089">
    <property type="entry name" value="Trypsin"/>
    <property type="match status" value="1"/>
</dbReference>
<gene>
    <name evidence="2" type="primary">Dmoj\GI26046</name>
    <name evidence="2" type="ORF">Dmoj_GI26046</name>
</gene>
<dbReference type="InterPro" id="IPR043504">
    <property type="entry name" value="Peptidase_S1_PA_chymotrypsin"/>
</dbReference>
<dbReference type="Proteomes" id="UP000009192">
    <property type="component" value="Unassembled WGS sequence"/>
</dbReference>
<reference evidence="2 3" key="1">
    <citation type="journal article" date="2007" name="Nature">
        <title>Evolution of genes and genomes on the Drosophila phylogeny.</title>
        <authorList>
            <consortium name="Drosophila 12 Genomes Consortium"/>
            <person name="Clark A.G."/>
            <person name="Eisen M.B."/>
            <person name="Smith D.R."/>
            <person name="Bergman C.M."/>
            <person name="Oliver B."/>
            <person name="Markow T.A."/>
            <person name="Kaufman T.C."/>
            <person name="Kellis M."/>
            <person name="Gelbart W."/>
            <person name="Iyer V.N."/>
            <person name="Pollard D.A."/>
            <person name="Sackton T.B."/>
            <person name="Larracuente A.M."/>
            <person name="Singh N.D."/>
            <person name="Abad J.P."/>
            <person name="Abt D.N."/>
            <person name="Adryan B."/>
            <person name="Aguade M."/>
            <person name="Akashi H."/>
            <person name="Anderson W.W."/>
            <person name="Aquadro C.F."/>
            <person name="Ardell D.H."/>
            <person name="Arguello R."/>
            <person name="Artieri C.G."/>
            <person name="Barbash D.A."/>
            <person name="Barker D."/>
            <person name="Barsanti P."/>
            <person name="Batterham P."/>
            <person name="Batzoglou S."/>
            <person name="Begun D."/>
            <person name="Bhutkar A."/>
            <person name="Blanco E."/>
            <person name="Bosak S.A."/>
            <person name="Bradley R.K."/>
            <person name="Brand A.D."/>
            <person name="Brent M.R."/>
            <person name="Brooks A.N."/>
            <person name="Brown R.H."/>
            <person name="Butlin R.K."/>
            <person name="Caggese C."/>
            <person name="Calvi B.R."/>
            <person name="Bernardo de Carvalho A."/>
            <person name="Caspi A."/>
            <person name="Castrezana S."/>
            <person name="Celniker S.E."/>
            <person name="Chang J.L."/>
            <person name="Chapple C."/>
            <person name="Chatterji S."/>
            <person name="Chinwalla A."/>
            <person name="Civetta A."/>
            <person name="Clifton S.W."/>
            <person name="Comeron J.M."/>
            <person name="Costello J.C."/>
            <person name="Coyne J.A."/>
            <person name="Daub J."/>
            <person name="David R.G."/>
            <person name="Delcher A.L."/>
            <person name="Delehaunty K."/>
            <person name="Do C.B."/>
            <person name="Ebling H."/>
            <person name="Edwards K."/>
            <person name="Eickbush T."/>
            <person name="Evans J.D."/>
            <person name="Filipski A."/>
            <person name="Findeiss S."/>
            <person name="Freyhult E."/>
            <person name="Fulton L."/>
            <person name="Fulton R."/>
            <person name="Garcia A.C."/>
            <person name="Gardiner A."/>
            <person name="Garfield D.A."/>
            <person name="Garvin B.E."/>
            <person name="Gibson G."/>
            <person name="Gilbert D."/>
            <person name="Gnerre S."/>
            <person name="Godfrey J."/>
            <person name="Good R."/>
            <person name="Gotea V."/>
            <person name="Gravely B."/>
            <person name="Greenberg A.J."/>
            <person name="Griffiths-Jones S."/>
            <person name="Gross S."/>
            <person name="Guigo R."/>
            <person name="Gustafson E.A."/>
            <person name="Haerty W."/>
            <person name="Hahn M.W."/>
            <person name="Halligan D.L."/>
            <person name="Halpern A.L."/>
            <person name="Halter G.M."/>
            <person name="Han M.V."/>
            <person name="Heger A."/>
            <person name="Hillier L."/>
            <person name="Hinrichs A.S."/>
            <person name="Holmes I."/>
            <person name="Hoskins R.A."/>
            <person name="Hubisz M.J."/>
            <person name="Hultmark D."/>
            <person name="Huntley M.A."/>
            <person name="Jaffe D.B."/>
            <person name="Jagadeeshan S."/>
            <person name="Jeck W.R."/>
            <person name="Johnson J."/>
            <person name="Jones C.D."/>
            <person name="Jordan W.C."/>
            <person name="Karpen G.H."/>
            <person name="Kataoka E."/>
            <person name="Keightley P.D."/>
            <person name="Kheradpour P."/>
            <person name="Kirkness E.F."/>
            <person name="Koerich L.B."/>
            <person name="Kristiansen K."/>
            <person name="Kudrna D."/>
            <person name="Kulathinal R.J."/>
            <person name="Kumar S."/>
            <person name="Kwok R."/>
            <person name="Lander E."/>
            <person name="Langley C.H."/>
            <person name="Lapoint R."/>
            <person name="Lazzaro B.P."/>
            <person name="Lee S.J."/>
            <person name="Levesque L."/>
            <person name="Li R."/>
            <person name="Lin C.F."/>
            <person name="Lin M.F."/>
            <person name="Lindblad-Toh K."/>
            <person name="Llopart A."/>
            <person name="Long M."/>
            <person name="Low L."/>
            <person name="Lozovsky E."/>
            <person name="Lu J."/>
            <person name="Luo M."/>
            <person name="Machado C.A."/>
            <person name="Makalowski W."/>
            <person name="Marzo M."/>
            <person name="Matsuda M."/>
            <person name="Matzkin L."/>
            <person name="McAllister B."/>
            <person name="McBride C.S."/>
            <person name="McKernan B."/>
            <person name="McKernan K."/>
            <person name="Mendez-Lago M."/>
            <person name="Minx P."/>
            <person name="Mollenhauer M.U."/>
            <person name="Montooth K."/>
            <person name="Mount S.M."/>
            <person name="Mu X."/>
            <person name="Myers E."/>
            <person name="Negre B."/>
            <person name="Newfeld S."/>
            <person name="Nielsen R."/>
            <person name="Noor M.A."/>
            <person name="O'Grady P."/>
            <person name="Pachter L."/>
            <person name="Papaceit M."/>
            <person name="Parisi M.J."/>
            <person name="Parisi M."/>
            <person name="Parts L."/>
            <person name="Pedersen J.S."/>
            <person name="Pesole G."/>
            <person name="Phillippy A.M."/>
            <person name="Ponting C.P."/>
            <person name="Pop M."/>
            <person name="Porcelli D."/>
            <person name="Powell J.R."/>
            <person name="Prohaska S."/>
            <person name="Pruitt K."/>
            <person name="Puig M."/>
            <person name="Quesneville H."/>
            <person name="Ram K.R."/>
            <person name="Rand D."/>
            <person name="Rasmussen M.D."/>
            <person name="Reed L.K."/>
            <person name="Reenan R."/>
            <person name="Reily A."/>
            <person name="Remington K.A."/>
            <person name="Rieger T.T."/>
            <person name="Ritchie M.G."/>
            <person name="Robin C."/>
            <person name="Rogers Y.H."/>
            <person name="Rohde C."/>
            <person name="Rozas J."/>
            <person name="Rubenfield M.J."/>
            <person name="Ruiz A."/>
            <person name="Russo S."/>
            <person name="Salzberg S.L."/>
            <person name="Sanchez-Gracia A."/>
            <person name="Saranga D.J."/>
            <person name="Sato H."/>
            <person name="Schaeffer S.W."/>
            <person name="Schatz M.C."/>
            <person name="Schlenke T."/>
            <person name="Schwartz R."/>
            <person name="Segarra C."/>
            <person name="Singh R.S."/>
            <person name="Sirot L."/>
            <person name="Sirota M."/>
            <person name="Sisneros N.B."/>
            <person name="Smith C.D."/>
            <person name="Smith T.F."/>
            <person name="Spieth J."/>
            <person name="Stage D.E."/>
            <person name="Stark A."/>
            <person name="Stephan W."/>
            <person name="Strausberg R.L."/>
            <person name="Strempel S."/>
            <person name="Sturgill D."/>
            <person name="Sutton G."/>
            <person name="Sutton G.G."/>
            <person name="Tao W."/>
            <person name="Teichmann S."/>
            <person name="Tobari Y.N."/>
            <person name="Tomimura Y."/>
            <person name="Tsolas J.M."/>
            <person name="Valente V.L."/>
            <person name="Venter E."/>
            <person name="Venter J.C."/>
            <person name="Vicario S."/>
            <person name="Vieira F.G."/>
            <person name="Vilella A.J."/>
            <person name="Villasante A."/>
            <person name="Walenz B."/>
            <person name="Wang J."/>
            <person name="Wasserman M."/>
            <person name="Watts T."/>
            <person name="Wilson D."/>
            <person name="Wilson R.K."/>
            <person name="Wing R.A."/>
            <person name="Wolfner M.F."/>
            <person name="Wong A."/>
            <person name="Wong G.K."/>
            <person name="Wu C.I."/>
            <person name="Wu G."/>
            <person name="Yamamoto D."/>
            <person name="Yang H.P."/>
            <person name="Yang S.P."/>
            <person name="Yorke J.A."/>
            <person name="Yoshida K."/>
            <person name="Zdobnov E."/>
            <person name="Zhang P."/>
            <person name="Zhang Y."/>
            <person name="Zimin A.V."/>
            <person name="Baldwin J."/>
            <person name="Abdouelleil A."/>
            <person name="Abdulkadir J."/>
            <person name="Abebe A."/>
            <person name="Abera B."/>
            <person name="Abreu J."/>
            <person name="Acer S.C."/>
            <person name="Aftuck L."/>
            <person name="Alexander A."/>
            <person name="An P."/>
            <person name="Anderson E."/>
            <person name="Anderson S."/>
            <person name="Arachi H."/>
            <person name="Azer M."/>
            <person name="Bachantsang P."/>
            <person name="Barry A."/>
            <person name="Bayul T."/>
            <person name="Berlin A."/>
            <person name="Bessette D."/>
            <person name="Bloom T."/>
            <person name="Blye J."/>
            <person name="Boguslavskiy L."/>
            <person name="Bonnet C."/>
            <person name="Boukhgalter B."/>
            <person name="Bourzgui I."/>
            <person name="Brown A."/>
            <person name="Cahill P."/>
            <person name="Channer S."/>
            <person name="Cheshatsang Y."/>
            <person name="Chuda L."/>
            <person name="Citroen M."/>
            <person name="Collymore A."/>
            <person name="Cooke P."/>
            <person name="Costello M."/>
            <person name="D'Aco K."/>
            <person name="Daza R."/>
            <person name="De Haan G."/>
            <person name="DeGray S."/>
            <person name="DeMaso C."/>
            <person name="Dhargay N."/>
            <person name="Dooley K."/>
            <person name="Dooley E."/>
            <person name="Doricent M."/>
            <person name="Dorje P."/>
            <person name="Dorjee K."/>
            <person name="Dupes A."/>
            <person name="Elong R."/>
            <person name="Falk J."/>
            <person name="Farina A."/>
            <person name="Faro S."/>
            <person name="Ferguson D."/>
            <person name="Fisher S."/>
            <person name="Foley C.D."/>
            <person name="Franke A."/>
            <person name="Friedrich D."/>
            <person name="Gadbois L."/>
            <person name="Gearin G."/>
            <person name="Gearin C.R."/>
            <person name="Giannoukos G."/>
            <person name="Goode T."/>
            <person name="Graham J."/>
            <person name="Grandbois E."/>
            <person name="Grewal S."/>
            <person name="Gyaltsen K."/>
            <person name="Hafez N."/>
            <person name="Hagos B."/>
            <person name="Hall J."/>
            <person name="Henson C."/>
            <person name="Hollinger A."/>
            <person name="Honan T."/>
            <person name="Huard M.D."/>
            <person name="Hughes L."/>
            <person name="Hurhula B."/>
            <person name="Husby M.E."/>
            <person name="Kamat A."/>
            <person name="Kanga B."/>
            <person name="Kashin S."/>
            <person name="Khazanovich D."/>
            <person name="Kisner P."/>
            <person name="Lance K."/>
            <person name="Lara M."/>
            <person name="Lee W."/>
            <person name="Lennon N."/>
            <person name="Letendre F."/>
            <person name="LeVine R."/>
            <person name="Lipovsky A."/>
            <person name="Liu X."/>
            <person name="Liu J."/>
            <person name="Liu S."/>
            <person name="Lokyitsang T."/>
            <person name="Lokyitsang Y."/>
            <person name="Lubonja R."/>
            <person name="Lui A."/>
            <person name="MacDonald P."/>
            <person name="Magnisalis V."/>
            <person name="Maru K."/>
            <person name="Matthews C."/>
            <person name="McCusker W."/>
            <person name="McDonough S."/>
            <person name="Mehta T."/>
            <person name="Meldrim J."/>
            <person name="Meneus L."/>
            <person name="Mihai O."/>
            <person name="Mihalev A."/>
            <person name="Mihova T."/>
            <person name="Mittelman R."/>
            <person name="Mlenga V."/>
            <person name="Montmayeur A."/>
            <person name="Mulrain L."/>
            <person name="Navidi A."/>
            <person name="Naylor J."/>
            <person name="Negash T."/>
            <person name="Nguyen T."/>
            <person name="Nguyen N."/>
            <person name="Nicol R."/>
            <person name="Norbu C."/>
            <person name="Norbu N."/>
            <person name="Novod N."/>
            <person name="O'Neill B."/>
            <person name="Osman S."/>
            <person name="Markiewicz E."/>
            <person name="Oyono O.L."/>
            <person name="Patti C."/>
            <person name="Phunkhang P."/>
            <person name="Pierre F."/>
            <person name="Priest M."/>
            <person name="Raghuraman S."/>
            <person name="Rege F."/>
            <person name="Reyes R."/>
            <person name="Rise C."/>
            <person name="Rogov P."/>
            <person name="Ross K."/>
            <person name="Ryan E."/>
            <person name="Settipalli S."/>
            <person name="Shea T."/>
            <person name="Sherpa N."/>
            <person name="Shi L."/>
            <person name="Shih D."/>
            <person name="Sparrow T."/>
            <person name="Spaulding J."/>
            <person name="Stalker J."/>
            <person name="Stange-Thomann N."/>
            <person name="Stavropoulos S."/>
            <person name="Stone C."/>
            <person name="Strader C."/>
            <person name="Tesfaye S."/>
            <person name="Thomson T."/>
            <person name="Thoulutsang Y."/>
            <person name="Thoulutsang D."/>
            <person name="Topham K."/>
            <person name="Topping I."/>
            <person name="Tsamla T."/>
            <person name="Vassiliev H."/>
            <person name="Vo A."/>
            <person name="Wangchuk T."/>
            <person name="Wangdi T."/>
            <person name="Weiand M."/>
            <person name="Wilkinson J."/>
            <person name="Wilson A."/>
            <person name="Yadav S."/>
            <person name="Young G."/>
            <person name="Yu Q."/>
            <person name="Zembek L."/>
            <person name="Zhong D."/>
            <person name="Zimmer A."/>
            <person name="Zwirko Z."/>
            <person name="Jaffe D.B."/>
            <person name="Alvarez P."/>
            <person name="Brockman W."/>
            <person name="Butler J."/>
            <person name="Chin C."/>
            <person name="Gnerre S."/>
            <person name="Grabherr M."/>
            <person name="Kleber M."/>
            <person name="Mauceli E."/>
            <person name="MacCallum I."/>
        </authorList>
    </citation>
    <scope>NUCLEOTIDE SEQUENCE [LARGE SCALE GENOMIC DNA]</scope>
    <source>
        <strain evidence="3">Tucson 15081-1352.22</strain>
    </source>
</reference>
<dbReference type="GO" id="GO:0004252">
    <property type="term" value="F:serine-type endopeptidase activity"/>
    <property type="evidence" value="ECO:0007669"/>
    <property type="project" value="InterPro"/>
</dbReference>
<dbReference type="KEGG" id="dmo:Dmoj_GI26046"/>
<feature type="domain" description="Peptidase S1" evidence="1">
    <location>
        <begin position="52"/>
        <end position="96"/>
    </location>
</feature>
<keyword evidence="3" id="KW-1185">Reference proteome</keyword>
<dbReference type="AlphaFoldDB" id="A0A0Q9XCN1"/>
<dbReference type="OrthoDB" id="10059102at2759"/>
<dbReference type="InterPro" id="IPR009003">
    <property type="entry name" value="Peptidase_S1_PA"/>
</dbReference>
<dbReference type="EMBL" id="CH933809">
    <property type="protein sequence ID" value="KRG06236.1"/>
    <property type="molecule type" value="Genomic_DNA"/>
</dbReference>
<evidence type="ECO:0000313" key="3">
    <source>
        <dbReference type="Proteomes" id="UP000009192"/>
    </source>
</evidence>
<proteinExistence type="predicted"/>
<sequence length="103" mass="11618">MSFKYFVLIMIFRNLFLVLQILLVLSIAVGLKDLNDVGRVKRLATPTYTAQSVRNTGKYVVSIRSRTPYKYFGDNHYCGGCIISPIFILTAAKCVMRCCVEVA</sequence>
<protein>
    <recommendedName>
        <fullName evidence="1">Peptidase S1 domain-containing protein</fullName>
    </recommendedName>
</protein>
<dbReference type="GO" id="GO:0006508">
    <property type="term" value="P:proteolysis"/>
    <property type="evidence" value="ECO:0007669"/>
    <property type="project" value="InterPro"/>
</dbReference>